<accession>A0ABW0IMJ1</accession>
<evidence type="ECO:0000313" key="3">
    <source>
        <dbReference type="Proteomes" id="UP001596053"/>
    </source>
</evidence>
<dbReference type="Proteomes" id="UP001596053">
    <property type="component" value="Unassembled WGS sequence"/>
</dbReference>
<dbReference type="Pfam" id="PF06568">
    <property type="entry name" value="YjiS-like"/>
    <property type="match status" value="1"/>
</dbReference>
<gene>
    <name evidence="2" type="ORF">ACFPOB_01270</name>
</gene>
<organism evidence="2 3">
    <name type="scientific">Bosea eneae</name>
    <dbReference type="NCBI Taxonomy" id="151454"/>
    <lineage>
        <taxon>Bacteria</taxon>
        <taxon>Pseudomonadati</taxon>
        <taxon>Pseudomonadota</taxon>
        <taxon>Alphaproteobacteria</taxon>
        <taxon>Hyphomicrobiales</taxon>
        <taxon>Boseaceae</taxon>
        <taxon>Bosea</taxon>
    </lineage>
</organism>
<feature type="domain" description="YjiS-like" evidence="1">
    <location>
        <begin position="78"/>
        <end position="111"/>
    </location>
</feature>
<evidence type="ECO:0000259" key="1">
    <source>
        <dbReference type="Pfam" id="PF06568"/>
    </source>
</evidence>
<dbReference type="InterPro" id="IPR009506">
    <property type="entry name" value="YjiS-like"/>
</dbReference>
<name>A0ABW0IMJ1_9HYPH</name>
<comment type="caution">
    <text evidence="2">The sequence shown here is derived from an EMBL/GenBank/DDBJ whole genome shotgun (WGS) entry which is preliminary data.</text>
</comment>
<evidence type="ECO:0000313" key="2">
    <source>
        <dbReference type="EMBL" id="MFC5418185.1"/>
    </source>
</evidence>
<keyword evidence="3" id="KW-1185">Reference proteome</keyword>
<sequence length="117" mass="13311">MYALRSDFLHDIDNLADMLRPRTKSVLDRLAGRMAVGQILSEHFLYEVHGPFVRPDRKPARRSLTTRLIEALSGRLRRIALGVQIRDAANALSGLDDRMLKDIGISRSEIEFADRQP</sequence>
<proteinExistence type="predicted"/>
<dbReference type="EMBL" id="JBHSLW010000004">
    <property type="protein sequence ID" value="MFC5418185.1"/>
    <property type="molecule type" value="Genomic_DNA"/>
</dbReference>
<dbReference type="RefSeq" id="WP_377795254.1">
    <property type="nucleotide sequence ID" value="NZ_JBHSLW010000004.1"/>
</dbReference>
<protein>
    <submittedName>
        <fullName evidence="2">DUF1127 domain-containing protein</fullName>
    </submittedName>
</protein>
<reference evidence="3" key="1">
    <citation type="journal article" date="2019" name="Int. J. Syst. Evol. Microbiol.">
        <title>The Global Catalogue of Microorganisms (GCM) 10K type strain sequencing project: providing services to taxonomists for standard genome sequencing and annotation.</title>
        <authorList>
            <consortium name="The Broad Institute Genomics Platform"/>
            <consortium name="The Broad Institute Genome Sequencing Center for Infectious Disease"/>
            <person name="Wu L."/>
            <person name="Ma J."/>
        </authorList>
    </citation>
    <scope>NUCLEOTIDE SEQUENCE [LARGE SCALE GENOMIC DNA]</scope>
    <source>
        <strain evidence="3">NCAIM B.01391</strain>
    </source>
</reference>